<dbReference type="Proteomes" id="UP001139263">
    <property type="component" value="Unassembled WGS sequence"/>
</dbReference>
<keyword evidence="1 6" id="KW-0597">Phosphoprotein</keyword>
<dbReference type="SUPFAM" id="SSF52172">
    <property type="entry name" value="CheY-like"/>
    <property type="match status" value="1"/>
</dbReference>
<keyword evidence="5" id="KW-0804">Transcription</keyword>
<dbReference type="GO" id="GO:0000976">
    <property type="term" value="F:transcription cis-regulatory region binding"/>
    <property type="evidence" value="ECO:0007669"/>
    <property type="project" value="TreeGrafter"/>
</dbReference>
<evidence type="ECO:0000256" key="2">
    <source>
        <dbReference type="ARBA" id="ARBA00023012"/>
    </source>
</evidence>
<organism evidence="10 11">
    <name type="scientific">Sulfoacidibacillus ferrooxidans</name>
    <dbReference type="NCBI Taxonomy" id="2005001"/>
    <lineage>
        <taxon>Bacteria</taxon>
        <taxon>Bacillati</taxon>
        <taxon>Bacillota</taxon>
        <taxon>Bacilli</taxon>
        <taxon>Bacillales</taxon>
        <taxon>Alicyclobacillaceae</taxon>
        <taxon>Sulfoacidibacillus</taxon>
    </lineage>
</organism>
<evidence type="ECO:0000256" key="5">
    <source>
        <dbReference type="ARBA" id="ARBA00023163"/>
    </source>
</evidence>
<dbReference type="InterPro" id="IPR011006">
    <property type="entry name" value="CheY-like_superfamily"/>
</dbReference>
<name>A0A9X2AF56_9BACL</name>
<keyword evidence="11" id="KW-1185">Reference proteome</keyword>
<evidence type="ECO:0000256" key="3">
    <source>
        <dbReference type="ARBA" id="ARBA00023015"/>
    </source>
</evidence>
<proteinExistence type="predicted"/>
<dbReference type="AlphaFoldDB" id="A0A9X2AF56"/>
<evidence type="ECO:0000256" key="4">
    <source>
        <dbReference type="ARBA" id="ARBA00023125"/>
    </source>
</evidence>
<dbReference type="GO" id="GO:0006355">
    <property type="term" value="P:regulation of DNA-templated transcription"/>
    <property type="evidence" value="ECO:0007669"/>
    <property type="project" value="InterPro"/>
</dbReference>
<dbReference type="PANTHER" id="PTHR48111">
    <property type="entry name" value="REGULATOR OF RPOS"/>
    <property type="match status" value="1"/>
</dbReference>
<keyword evidence="3" id="KW-0805">Transcription regulation</keyword>
<dbReference type="PROSITE" id="PS51755">
    <property type="entry name" value="OMPR_PHOB"/>
    <property type="match status" value="1"/>
</dbReference>
<dbReference type="Pfam" id="PF00072">
    <property type="entry name" value="Response_reg"/>
    <property type="match status" value="1"/>
</dbReference>
<accession>A0A9X2AF56</accession>
<comment type="caution">
    <text evidence="10">The sequence shown here is derived from an EMBL/GenBank/DDBJ whole genome shotgun (WGS) entry which is preliminary data.</text>
</comment>
<dbReference type="SMART" id="SM00862">
    <property type="entry name" value="Trans_reg_C"/>
    <property type="match status" value="1"/>
</dbReference>
<dbReference type="PROSITE" id="PS50110">
    <property type="entry name" value="RESPONSE_REGULATORY"/>
    <property type="match status" value="1"/>
</dbReference>
<dbReference type="RefSeq" id="WP_241715258.1">
    <property type="nucleotide sequence ID" value="NZ_JALBUF010000008.1"/>
</dbReference>
<dbReference type="Pfam" id="PF00486">
    <property type="entry name" value="Trans_reg_C"/>
    <property type="match status" value="1"/>
</dbReference>
<dbReference type="SUPFAM" id="SSF46894">
    <property type="entry name" value="C-terminal effector domain of the bipartite response regulators"/>
    <property type="match status" value="1"/>
</dbReference>
<evidence type="ECO:0000256" key="6">
    <source>
        <dbReference type="PROSITE-ProRule" id="PRU00169"/>
    </source>
</evidence>
<evidence type="ECO:0000259" key="9">
    <source>
        <dbReference type="PROSITE" id="PS51755"/>
    </source>
</evidence>
<gene>
    <name evidence="10" type="primary">mprA_2</name>
    <name evidence="10" type="ORF">MM817_02357</name>
</gene>
<sequence length="234" mass="26279">MRILLIDDEIRLVKALKQLFIENHYAIETAYDGLTGLQMAHNDVFDVMVIDVMMPGLTGYEVANHLRKEGNSVPILMLTAKDGVEDRVLGLDCGADDYLVKPFATSELLARVRSLTRRKGEIVGTEFISVGDLSLNLVTRTVTCGNIPMQLTTKEFLLLELFLRNPNQVLPKELLLDRVWGYEAPTDTNAVEIYVHFLRKKLLVVSVDVAHDHEVSVPTIETVRGIGYKLKENS</sequence>
<dbReference type="Gene3D" id="3.40.50.2300">
    <property type="match status" value="1"/>
</dbReference>
<feature type="domain" description="OmpR/PhoB-type" evidence="9">
    <location>
        <begin position="125"/>
        <end position="232"/>
    </location>
</feature>
<dbReference type="InterPro" id="IPR039420">
    <property type="entry name" value="WalR-like"/>
</dbReference>
<evidence type="ECO:0000313" key="10">
    <source>
        <dbReference type="EMBL" id="MCI0184062.1"/>
    </source>
</evidence>
<dbReference type="PANTHER" id="PTHR48111:SF1">
    <property type="entry name" value="TWO-COMPONENT RESPONSE REGULATOR ORR33"/>
    <property type="match status" value="1"/>
</dbReference>
<feature type="modified residue" description="4-aspartylphosphate" evidence="6">
    <location>
        <position position="51"/>
    </location>
</feature>
<feature type="DNA-binding region" description="OmpR/PhoB-type" evidence="7">
    <location>
        <begin position="125"/>
        <end position="232"/>
    </location>
</feature>
<evidence type="ECO:0000256" key="1">
    <source>
        <dbReference type="ARBA" id="ARBA00022553"/>
    </source>
</evidence>
<evidence type="ECO:0000259" key="8">
    <source>
        <dbReference type="PROSITE" id="PS50110"/>
    </source>
</evidence>
<dbReference type="GO" id="GO:0005829">
    <property type="term" value="C:cytosol"/>
    <property type="evidence" value="ECO:0007669"/>
    <property type="project" value="TreeGrafter"/>
</dbReference>
<dbReference type="InterPro" id="IPR001867">
    <property type="entry name" value="OmpR/PhoB-type_DNA-bd"/>
</dbReference>
<evidence type="ECO:0000313" key="11">
    <source>
        <dbReference type="Proteomes" id="UP001139263"/>
    </source>
</evidence>
<dbReference type="Gene3D" id="1.10.10.10">
    <property type="entry name" value="Winged helix-like DNA-binding domain superfamily/Winged helix DNA-binding domain"/>
    <property type="match status" value="1"/>
</dbReference>
<dbReference type="GO" id="GO:0032993">
    <property type="term" value="C:protein-DNA complex"/>
    <property type="evidence" value="ECO:0007669"/>
    <property type="project" value="TreeGrafter"/>
</dbReference>
<dbReference type="InterPro" id="IPR036388">
    <property type="entry name" value="WH-like_DNA-bd_sf"/>
</dbReference>
<evidence type="ECO:0000256" key="7">
    <source>
        <dbReference type="PROSITE-ProRule" id="PRU01091"/>
    </source>
</evidence>
<feature type="domain" description="Response regulatory" evidence="8">
    <location>
        <begin position="2"/>
        <end position="116"/>
    </location>
</feature>
<keyword evidence="4 7" id="KW-0238">DNA-binding</keyword>
<reference evidence="10" key="1">
    <citation type="submission" date="2022-03" db="EMBL/GenBank/DDBJ databases">
        <title>Draft Genome Sequence of Firmicute Strain S0AB, a Heterotrophic Iron/Sulfur-Oxidizing Extreme Acidophile.</title>
        <authorList>
            <person name="Vergara E."/>
            <person name="Pakostova E."/>
            <person name="Johnson D.B."/>
            <person name="Holmes D.S."/>
        </authorList>
    </citation>
    <scope>NUCLEOTIDE SEQUENCE</scope>
    <source>
        <strain evidence="10">S0AB</strain>
    </source>
</reference>
<keyword evidence="2" id="KW-0902">Two-component regulatory system</keyword>
<dbReference type="SMART" id="SM00448">
    <property type="entry name" value="REC"/>
    <property type="match status" value="1"/>
</dbReference>
<dbReference type="EMBL" id="JALBUF010000008">
    <property type="protein sequence ID" value="MCI0184062.1"/>
    <property type="molecule type" value="Genomic_DNA"/>
</dbReference>
<dbReference type="InterPro" id="IPR016032">
    <property type="entry name" value="Sig_transdc_resp-reg_C-effctor"/>
</dbReference>
<dbReference type="FunFam" id="3.40.50.2300:FF:000001">
    <property type="entry name" value="DNA-binding response regulator PhoB"/>
    <property type="match status" value="1"/>
</dbReference>
<dbReference type="InterPro" id="IPR001789">
    <property type="entry name" value="Sig_transdc_resp-reg_receiver"/>
</dbReference>
<dbReference type="CDD" id="cd00383">
    <property type="entry name" value="trans_reg_C"/>
    <property type="match status" value="1"/>
</dbReference>
<protein>
    <submittedName>
        <fullName evidence="10">Response regulator MprA</fullName>
    </submittedName>
</protein>
<dbReference type="GO" id="GO:0000156">
    <property type="term" value="F:phosphorelay response regulator activity"/>
    <property type="evidence" value="ECO:0007669"/>
    <property type="project" value="TreeGrafter"/>
</dbReference>